<dbReference type="Proteomes" id="UP000012042">
    <property type="component" value="Chromosome"/>
</dbReference>
<name>M5B1A0_LEVBR</name>
<evidence type="ECO:0000313" key="1">
    <source>
        <dbReference type="EMBL" id="BAN07451.1"/>
    </source>
</evidence>
<dbReference type="EMBL" id="AP012167">
    <property type="protein sequence ID" value="BAN07451.1"/>
    <property type="molecule type" value="Genomic_DNA"/>
</dbReference>
<accession>M5B1A0</accession>
<dbReference type="AlphaFoldDB" id="M5B1A0"/>
<proteinExistence type="predicted"/>
<organism evidence="1 2">
    <name type="scientific">Levilactobacillus brevis KB290</name>
    <dbReference type="NCBI Taxonomy" id="1001583"/>
    <lineage>
        <taxon>Bacteria</taxon>
        <taxon>Bacillati</taxon>
        <taxon>Bacillota</taxon>
        <taxon>Bacilli</taxon>
        <taxon>Lactobacillales</taxon>
        <taxon>Lactobacillaceae</taxon>
        <taxon>Levilactobacillus</taxon>
    </lineage>
</organism>
<gene>
    <name evidence="1" type="ORF">LVISKB_1816</name>
</gene>
<protein>
    <submittedName>
        <fullName evidence="1">Uncharacterized protein</fullName>
    </submittedName>
</protein>
<dbReference type="HOGENOM" id="CLU_3389995_0_0_9"/>
<reference evidence="1 2" key="1">
    <citation type="journal article" date="2013" name="PLoS ONE">
        <title>Genomic Analysis by Deep Sequencing of the Probiotic Lactobacillus brevis KB290 Harboring Nine Plasmids Reveals Genomic Stability.</title>
        <authorList>
            <person name="Fukao M."/>
            <person name="Oshima K."/>
            <person name="Morita H."/>
            <person name="Toh H."/>
            <person name="Suda W."/>
            <person name="Kim S.W."/>
            <person name="Suzuki S."/>
            <person name="Yakabe T."/>
            <person name="Hattori M."/>
            <person name="Yajima N."/>
        </authorList>
    </citation>
    <scope>NUCLEOTIDE SEQUENCE [LARGE SCALE GENOMIC DNA]</scope>
    <source>
        <strain evidence="1 2">KB290</strain>
    </source>
</reference>
<evidence type="ECO:0000313" key="2">
    <source>
        <dbReference type="Proteomes" id="UP000012042"/>
    </source>
</evidence>
<dbReference type="KEGG" id="lbk:LVISKB_1816"/>
<sequence length="32" mass="3625">MDTGPHFWQKETGQPEGRPVSLLDKLQVTVVM</sequence>